<dbReference type="OrthoDB" id="9808789at2"/>
<evidence type="ECO:0000313" key="7">
    <source>
        <dbReference type="EMBL" id="GGI90236.1"/>
    </source>
</evidence>
<feature type="transmembrane region" description="Helical" evidence="6">
    <location>
        <begin position="29"/>
        <end position="49"/>
    </location>
</feature>
<evidence type="ECO:0000256" key="3">
    <source>
        <dbReference type="ARBA" id="ARBA00022692"/>
    </source>
</evidence>
<keyword evidence="2" id="KW-1003">Cell membrane</keyword>
<keyword evidence="8" id="KW-1185">Reference proteome</keyword>
<dbReference type="AlphaFoldDB" id="A0A917JXP4"/>
<dbReference type="EMBL" id="BMOB01000008">
    <property type="protein sequence ID" value="GGI90236.1"/>
    <property type="molecule type" value="Genomic_DNA"/>
</dbReference>
<comment type="caution">
    <text evidence="7">The sequence shown here is derived from an EMBL/GenBank/DDBJ whole genome shotgun (WGS) entry which is preliminary data.</text>
</comment>
<evidence type="ECO:0000313" key="8">
    <source>
        <dbReference type="Proteomes" id="UP000630149"/>
    </source>
</evidence>
<feature type="transmembrane region" description="Helical" evidence="6">
    <location>
        <begin position="132"/>
        <end position="151"/>
    </location>
</feature>
<keyword evidence="3 6" id="KW-0812">Transmembrane</keyword>
<keyword evidence="5 6" id="KW-0472">Membrane</keyword>
<accession>A0A917JXP4</accession>
<feature type="transmembrane region" description="Helical" evidence="6">
    <location>
        <begin position="61"/>
        <end position="79"/>
    </location>
</feature>
<name>A0A917JXP4_9GAMM</name>
<feature type="transmembrane region" description="Helical" evidence="6">
    <location>
        <begin position="196"/>
        <end position="220"/>
    </location>
</feature>
<dbReference type="Proteomes" id="UP000630149">
    <property type="component" value="Unassembled WGS sequence"/>
</dbReference>
<evidence type="ECO:0000256" key="5">
    <source>
        <dbReference type="ARBA" id="ARBA00023136"/>
    </source>
</evidence>
<dbReference type="RefSeq" id="WP_131777042.1">
    <property type="nucleotide sequence ID" value="NZ_BMOB01000008.1"/>
</dbReference>
<sequence>MKLRFSLWLLVFMPSLGLAHDPFATTEQSNLPIILSAILVFVLWLLYCIGSWKVWPGIKKWGLFQITTLLLVASVFGPLDEWAETNTAAHMTQHMSMMVIIAPLWVLSQPLPQLSAASGGWLVWFFLPFFRIVRYPMLAAFLHATMIWLWHSPRLYLLALENPWWHVVEHACFIVTAGFFWWAVLRSTYFTTARAFLALLFTLMHTGFLGALLTFAQVSLYGHHRSLQSQQLAGLIMWVAGALPYLIAAFWCAERWFKQTERRLTD</sequence>
<comment type="subcellular location">
    <subcellularLocation>
        <location evidence="1">Cell membrane</location>
        <topology evidence="1">Multi-pass membrane protein</topology>
    </subcellularLocation>
</comment>
<dbReference type="InterPro" id="IPR019108">
    <property type="entry name" value="Caa3_assmbl_CtaG-rel"/>
</dbReference>
<evidence type="ECO:0000256" key="2">
    <source>
        <dbReference type="ARBA" id="ARBA00022475"/>
    </source>
</evidence>
<dbReference type="GO" id="GO:0005886">
    <property type="term" value="C:plasma membrane"/>
    <property type="evidence" value="ECO:0007669"/>
    <property type="project" value="UniProtKB-SubCell"/>
</dbReference>
<proteinExistence type="predicted"/>
<protein>
    <recommendedName>
        <fullName evidence="9">Cytochrome c oxidase caa3 assembly factor</fullName>
    </recommendedName>
</protein>
<evidence type="ECO:0000256" key="6">
    <source>
        <dbReference type="SAM" id="Phobius"/>
    </source>
</evidence>
<evidence type="ECO:0000256" key="1">
    <source>
        <dbReference type="ARBA" id="ARBA00004651"/>
    </source>
</evidence>
<dbReference type="Pfam" id="PF09678">
    <property type="entry name" value="Caa3_CtaG"/>
    <property type="match status" value="1"/>
</dbReference>
<gene>
    <name evidence="7" type="ORF">GCM10007966_18790</name>
</gene>
<reference evidence="7" key="1">
    <citation type="journal article" date="2014" name="Int. J. Syst. Evol. Microbiol.">
        <title>Complete genome sequence of Corynebacterium casei LMG S-19264T (=DSM 44701T), isolated from a smear-ripened cheese.</title>
        <authorList>
            <consortium name="US DOE Joint Genome Institute (JGI-PGF)"/>
            <person name="Walter F."/>
            <person name="Albersmeier A."/>
            <person name="Kalinowski J."/>
            <person name="Ruckert C."/>
        </authorList>
    </citation>
    <scope>NUCLEOTIDE SEQUENCE</scope>
    <source>
        <strain evidence="7">JCM 13919</strain>
    </source>
</reference>
<keyword evidence="4 6" id="KW-1133">Transmembrane helix</keyword>
<organism evidence="7 8">
    <name type="scientific">Legionella impletisoli</name>
    <dbReference type="NCBI Taxonomy" id="343510"/>
    <lineage>
        <taxon>Bacteria</taxon>
        <taxon>Pseudomonadati</taxon>
        <taxon>Pseudomonadota</taxon>
        <taxon>Gammaproteobacteria</taxon>
        <taxon>Legionellales</taxon>
        <taxon>Legionellaceae</taxon>
        <taxon>Legionella</taxon>
    </lineage>
</organism>
<feature type="transmembrane region" description="Helical" evidence="6">
    <location>
        <begin position="163"/>
        <end position="184"/>
    </location>
</feature>
<evidence type="ECO:0000256" key="4">
    <source>
        <dbReference type="ARBA" id="ARBA00022989"/>
    </source>
</evidence>
<feature type="transmembrane region" description="Helical" evidence="6">
    <location>
        <begin position="232"/>
        <end position="253"/>
    </location>
</feature>
<reference evidence="7" key="2">
    <citation type="submission" date="2020-09" db="EMBL/GenBank/DDBJ databases">
        <authorList>
            <person name="Sun Q."/>
            <person name="Ohkuma M."/>
        </authorList>
    </citation>
    <scope>NUCLEOTIDE SEQUENCE</scope>
    <source>
        <strain evidence="7">JCM 13919</strain>
    </source>
</reference>
<evidence type="ECO:0008006" key="9">
    <source>
        <dbReference type="Google" id="ProtNLM"/>
    </source>
</evidence>